<evidence type="ECO:0000256" key="3">
    <source>
        <dbReference type="ARBA" id="ARBA00022475"/>
    </source>
</evidence>
<dbReference type="RefSeq" id="WP_035205005.1">
    <property type="nucleotide sequence ID" value="NZ_BOQQ01000007.1"/>
</dbReference>
<evidence type="ECO:0000256" key="4">
    <source>
        <dbReference type="ARBA" id="ARBA00022597"/>
    </source>
</evidence>
<evidence type="ECO:0000256" key="6">
    <source>
        <dbReference type="ARBA" id="ARBA00022989"/>
    </source>
</evidence>
<keyword evidence="5" id="KW-0812">Transmembrane</keyword>
<dbReference type="GO" id="GO:0008982">
    <property type="term" value="F:protein-N(PI)-phosphohistidine-sugar phosphotransferase activity"/>
    <property type="evidence" value="ECO:0007669"/>
    <property type="project" value="InterPro"/>
</dbReference>
<keyword evidence="2" id="KW-0813">Transport</keyword>
<sequence>MGDSMKSYVIDRMYKASAGVANAVLVTLGIGLLFESFGNIFGWSAFVTIGSITKILLAPAIGAGIAYQLGGNTLVIYAAMASSTVGGNAISFVEGLPVLAPGQPVSAVIAAVAATYVGKRITGKTKLDMMAIPFSGIFVGGLVGLVMAAVTTPMLEWISAQLATSVQGSPIIAPMAIALTWSILLMTPASSAALAIALQMDPISSGAALIGCTAQFVGFTLMSWKQNDAGALLAQGLVTPKVQFPNLIKNPRLCLPPFAAAIICAPIASLAFQFQVSYELAGLGLNSLIAPITIFSTQGITGLFIFIGTGIILPGIISLALYELIKRIGWAKTGDLHIKLQ</sequence>
<dbReference type="Proteomes" id="UP000216207">
    <property type="component" value="Unassembled WGS sequence"/>
</dbReference>
<comment type="subcellular location">
    <subcellularLocation>
        <location evidence="1">Cell membrane</location>
        <topology evidence="1">Multi-pass membrane protein</topology>
    </subcellularLocation>
</comment>
<evidence type="ECO:0000313" key="10">
    <source>
        <dbReference type="Proteomes" id="UP000216207"/>
    </source>
</evidence>
<comment type="caution">
    <text evidence="9">The sequence shown here is derived from an EMBL/GenBank/DDBJ whole genome shotgun (WGS) entry which is preliminary data.</text>
</comment>
<evidence type="ECO:0000256" key="7">
    <source>
        <dbReference type="ARBA" id="ARBA00023136"/>
    </source>
</evidence>
<reference evidence="9 10" key="1">
    <citation type="submission" date="2017-07" db="EMBL/GenBank/DDBJ databases">
        <title>Isolation and whole genome analysis of endospore-forming bacteria from heroin.</title>
        <authorList>
            <person name="Kalinowski J."/>
            <person name="Ahrens B."/>
            <person name="Al-Dilaimi A."/>
            <person name="Winkler A."/>
            <person name="Wibberg D."/>
            <person name="Schleenbecker U."/>
            <person name="Ruckert C."/>
            <person name="Wolfel R."/>
            <person name="Grass G."/>
        </authorList>
    </citation>
    <scope>NUCLEOTIDE SEQUENCE [LARGE SCALE GENOMIC DNA]</scope>
    <source>
        <strain evidence="9 10">7539</strain>
    </source>
</reference>
<keyword evidence="6" id="KW-1133">Transmembrane helix</keyword>
<accession>A0A268NY77</accession>
<dbReference type="EMBL" id="NPCC01000017">
    <property type="protein sequence ID" value="PAE88321.1"/>
    <property type="molecule type" value="Genomic_DNA"/>
</dbReference>
<protein>
    <submittedName>
        <fullName evidence="9">PTS sugar transporter subunit IIC</fullName>
    </submittedName>
</protein>
<dbReference type="Pfam" id="PF13303">
    <property type="entry name" value="PTS_EIIC_2"/>
    <property type="match status" value="1"/>
</dbReference>
<feature type="domain" description="Phosphotransferase system EIIC" evidence="8">
    <location>
        <begin position="14"/>
        <end position="337"/>
    </location>
</feature>
<proteinExistence type="predicted"/>
<evidence type="ECO:0000313" key="9">
    <source>
        <dbReference type="EMBL" id="PAE88321.1"/>
    </source>
</evidence>
<dbReference type="GO" id="GO:0005886">
    <property type="term" value="C:plasma membrane"/>
    <property type="evidence" value="ECO:0007669"/>
    <property type="project" value="UniProtKB-SubCell"/>
</dbReference>
<keyword evidence="3" id="KW-1003">Cell membrane</keyword>
<keyword evidence="7" id="KW-0472">Membrane</keyword>
<dbReference type="AlphaFoldDB" id="A0A268NY77"/>
<dbReference type="InterPro" id="IPR003352">
    <property type="entry name" value="PTS_EIIC"/>
</dbReference>
<evidence type="ECO:0000256" key="5">
    <source>
        <dbReference type="ARBA" id="ARBA00022692"/>
    </source>
</evidence>
<organism evidence="9 10">
    <name type="scientific">Shouchella clausii</name>
    <name type="common">Alkalihalobacillus clausii</name>
    <dbReference type="NCBI Taxonomy" id="79880"/>
    <lineage>
        <taxon>Bacteria</taxon>
        <taxon>Bacillati</taxon>
        <taxon>Bacillota</taxon>
        <taxon>Bacilli</taxon>
        <taxon>Bacillales</taxon>
        <taxon>Bacillaceae</taxon>
        <taxon>Shouchella</taxon>
    </lineage>
</organism>
<name>A0A268NY77_SHOCL</name>
<gene>
    <name evidence="9" type="ORF">CHH72_13675</name>
</gene>
<evidence type="ECO:0000256" key="2">
    <source>
        <dbReference type="ARBA" id="ARBA00022448"/>
    </source>
</evidence>
<dbReference type="GO" id="GO:0009401">
    <property type="term" value="P:phosphoenolpyruvate-dependent sugar phosphotransferase system"/>
    <property type="evidence" value="ECO:0007669"/>
    <property type="project" value="InterPro"/>
</dbReference>
<evidence type="ECO:0000256" key="1">
    <source>
        <dbReference type="ARBA" id="ARBA00004651"/>
    </source>
</evidence>
<keyword evidence="4 9" id="KW-0762">Sugar transport</keyword>
<evidence type="ECO:0000259" key="8">
    <source>
        <dbReference type="Pfam" id="PF13303"/>
    </source>
</evidence>